<evidence type="ECO:0000256" key="3">
    <source>
        <dbReference type="ARBA" id="ARBA00022912"/>
    </source>
</evidence>
<reference evidence="5 6" key="1">
    <citation type="submission" date="2022-06" db="EMBL/GenBank/DDBJ databases">
        <title>Genomic Encyclopedia of Archaeal and Bacterial Type Strains, Phase II (KMG-II): from individual species to whole genera.</title>
        <authorList>
            <person name="Goeker M."/>
        </authorList>
    </citation>
    <scope>NUCLEOTIDE SEQUENCE [LARGE SCALE GENOMIC DNA]</scope>
    <source>
        <strain evidence="5 6">DSM 45037</strain>
    </source>
</reference>
<keyword evidence="2" id="KW-0378">Hydrolase</keyword>
<dbReference type="Proteomes" id="UP001205740">
    <property type="component" value="Unassembled WGS sequence"/>
</dbReference>
<accession>A0ABT1H3X7</accession>
<organism evidence="5 6">
    <name type="scientific">Williamsia serinedens</name>
    <dbReference type="NCBI Taxonomy" id="391736"/>
    <lineage>
        <taxon>Bacteria</taxon>
        <taxon>Bacillati</taxon>
        <taxon>Actinomycetota</taxon>
        <taxon>Actinomycetes</taxon>
        <taxon>Mycobacteriales</taxon>
        <taxon>Nocardiaceae</taxon>
        <taxon>Williamsia</taxon>
    </lineage>
</organism>
<feature type="domain" description="Phosphotyrosine protein phosphatase I" evidence="4">
    <location>
        <begin position="3"/>
        <end position="166"/>
    </location>
</feature>
<keyword evidence="3" id="KW-0904">Protein phosphatase</keyword>
<dbReference type="Gene3D" id="3.40.50.2300">
    <property type="match status" value="1"/>
</dbReference>
<dbReference type="SMART" id="SM00226">
    <property type="entry name" value="LMWPc"/>
    <property type="match status" value="1"/>
</dbReference>
<dbReference type="EMBL" id="JAMTCG010000005">
    <property type="protein sequence ID" value="MCP2161942.1"/>
    <property type="molecule type" value="Genomic_DNA"/>
</dbReference>
<dbReference type="PANTHER" id="PTHR11717">
    <property type="entry name" value="LOW MOLECULAR WEIGHT PROTEIN TYROSINE PHOSPHATASE"/>
    <property type="match status" value="1"/>
</dbReference>
<sequence>MTPRVLFVCTGNICRSPMAEYLLRHRLRDHSDAVSVSSAGVAALVDHTVHPLTAEVLAERGIATDGFAARYLTPAMLNEADLVLGMSREHRDAATTKAPVRWKRIAVAREFDEAIAVRTADLAATRFPGDRNRPELDIADPMGRPREEFDRVAAELDPLIERLADWLIGLRGQ</sequence>
<dbReference type="SUPFAM" id="SSF52788">
    <property type="entry name" value="Phosphotyrosine protein phosphatases I"/>
    <property type="match status" value="1"/>
</dbReference>
<dbReference type="InterPro" id="IPR050438">
    <property type="entry name" value="LMW_PTPase"/>
</dbReference>
<comment type="similarity">
    <text evidence="1">Belongs to the low molecular weight phosphotyrosine protein phosphatase family.</text>
</comment>
<dbReference type="Pfam" id="PF01451">
    <property type="entry name" value="LMWPc"/>
    <property type="match status" value="1"/>
</dbReference>
<dbReference type="RefSeq" id="WP_253655505.1">
    <property type="nucleotide sequence ID" value="NZ_BAAAOE010000001.1"/>
</dbReference>
<dbReference type="PRINTS" id="PR00719">
    <property type="entry name" value="LMWPTPASE"/>
</dbReference>
<evidence type="ECO:0000259" key="4">
    <source>
        <dbReference type="SMART" id="SM00226"/>
    </source>
</evidence>
<protein>
    <submittedName>
        <fullName evidence="5">Protein-tyrosine phosphatase</fullName>
    </submittedName>
</protein>
<dbReference type="InterPro" id="IPR023485">
    <property type="entry name" value="Ptyr_pPase"/>
</dbReference>
<evidence type="ECO:0000256" key="2">
    <source>
        <dbReference type="ARBA" id="ARBA00022801"/>
    </source>
</evidence>
<evidence type="ECO:0000256" key="1">
    <source>
        <dbReference type="ARBA" id="ARBA00011063"/>
    </source>
</evidence>
<dbReference type="PANTHER" id="PTHR11717:SF31">
    <property type="entry name" value="LOW MOLECULAR WEIGHT PROTEIN-TYROSINE-PHOSPHATASE ETP-RELATED"/>
    <property type="match status" value="1"/>
</dbReference>
<comment type="caution">
    <text evidence="5">The sequence shown here is derived from an EMBL/GenBank/DDBJ whole genome shotgun (WGS) entry which is preliminary data.</text>
</comment>
<dbReference type="InterPro" id="IPR017867">
    <property type="entry name" value="Tyr_phospatase_low_mol_wt"/>
</dbReference>
<evidence type="ECO:0000313" key="5">
    <source>
        <dbReference type="EMBL" id="MCP2161942.1"/>
    </source>
</evidence>
<dbReference type="InterPro" id="IPR036196">
    <property type="entry name" value="Ptyr_pPase_sf"/>
</dbReference>
<evidence type="ECO:0000313" key="6">
    <source>
        <dbReference type="Proteomes" id="UP001205740"/>
    </source>
</evidence>
<keyword evidence="6" id="KW-1185">Reference proteome</keyword>
<proteinExistence type="inferred from homology"/>
<gene>
    <name evidence="5" type="ORF">LX12_003141</name>
</gene>
<name>A0ABT1H3X7_9NOCA</name>